<dbReference type="STRING" id="649333.SAMN04487989_103195"/>
<name>A0A1I5BKH0_9FLAO</name>
<proteinExistence type="predicted"/>
<accession>A0A1I5BKH0</accession>
<dbReference type="OrthoDB" id="1440611at2"/>
<dbReference type="EMBL" id="FOVN01000003">
    <property type="protein sequence ID" value="SFN75258.1"/>
    <property type="molecule type" value="Genomic_DNA"/>
</dbReference>
<evidence type="ECO:0000313" key="1">
    <source>
        <dbReference type="EMBL" id="SFN75258.1"/>
    </source>
</evidence>
<evidence type="ECO:0000313" key="2">
    <source>
        <dbReference type="Proteomes" id="UP000198705"/>
    </source>
</evidence>
<dbReference type="RefSeq" id="WP_092207988.1">
    <property type="nucleotide sequence ID" value="NZ_FOVN01000003.1"/>
</dbReference>
<protein>
    <submittedName>
        <fullName evidence="1">Uncharacterized protein</fullName>
    </submittedName>
</protein>
<dbReference type="AlphaFoldDB" id="A0A1I5BKH0"/>
<organism evidence="1 2">
    <name type="scientific">Bizionia echini</name>
    <dbReference type="NCBI Taxonomy" id="649333"/>
    <lineage>
        <taxon>Bacteria</taxon>
        <taxon>Pseudomonadati</taxon>
        <taxon>Bacteroidota</taxon>
        <taxon>Flavobacteriia</taxon>
        <taxon>Flavobacteriales</taxon>
        <taxon>Flavobacteriaceae</taxon>
        <taxon>Bizionia</taxon>
    </lineage>
</organism>
<gene>
    <name evidence="1" type="ORF">SAMN04487989_103195</name>
</gene>
<dbReference type="Proteomes" id="UP000198705">
    <property type="component" value="Unassembled WGS sequence"/>
</dbReference>
<keyword evidence="2" id="KW-1185">Reference proteome</keyword>
<reference evidence="2" key="1">
    <citation type="submission" date="2016-10" db="EMBL/GenBank/DDBJ databases">
        <authorList>
            <person name="Varghese N."/>
            <person name="Submissions S."/>
        </authorList>
    </citation>
    <scope>NUCLEOTIDE SEQUENCE [LARGE SCALE GENOMIC DNA]</scope>
    <source>
        <strain evidence="2">DSM 23925</strain>
    </source>
</reference>
<sequence length="149" mass="16939">MKPIVFALSVLSVLFLTCKNESRATNSASEDQKTSISDTLQLTLNNDEKWLVNAETHEGVKNMNAHIKQFNSRRSENYQELGLKLSKQTSYIIKNCTMTGNPHDQLHVVLVPMLDEISVLRESNNLISCKKAVTNLEDLIQAYFKHFNL</sequence>